<evidence type="ECO:0000313" key="4">
    <source>
        <dbReference type="EMBL" id="KAK7041498.1"/>
    </source>
</evidence>
<evidence type="ECO:0000256" key="1">
    <source>
        <dbReference type="SAM" id="MobiDB-lite"/>
    </source>
</evidence>
<organism evidence="4 5">
    <name type="scientific">Paramarasmius palmivorus</name>
    <dbReference type="NCBI Taxonomy" id="297713"/>
    <lineage>
        <taxon>Eukaryota</taxon>
        <taxon>Fungi</taxon>
        <taxon>Dikarya</taxon>
        <taxon>Basidiomycota</taxon>
        <taxon>Agaricomycotina</taxon>
        <taxon>Agaricomycetes</taxon>
        <taxon>Agaricomycetidae</taxon>
        <taxon>Agaricales</taxon>
        <taxon>Marasmiineae</taxon>
        <taxon>Marasmiaceae</taxon>
        <taxon>Paramarasmius</taxon>
    </lineage>
</organism>
<gene>
    <name evidence="4" type="ORF">VNI00_009366</name>
</gene>
<keyword evidence="2" id="KW-0732">Signal</keyword>
<feature type="region of interest" description="Disordered" evidence="1">
    <location>
        <begin position="118"/>
        <end position="138"/>
    </location>
</feature>
<dbReference type="AlphaFoldDB" id="A0AAW0CUE6"/>
<reference evidence="4 5" key="1">
    <citation type="submission" date="2024-01" db="EMBL/GenBank/DDBJ databases">
        <title>A draft genome for a cacao thread blight-causing isolate of Paramarasmius palmivorus.</title>
        <authorList>
            <person name="Baruah I.K."/>
            <person name="Bukari Y."/>
            <person name="Amoako-Attah I."/>
            <person name="Meinhardt L.W."/>
            <person name="Bailey B.A."/>
            <person name="Cohen S.P."/>
        </authorList>
    </citation>
    <scope>NUCLEOTIDE SEQUENCE [LARGE SCALE GENOMIC DNA]</scope>
    <source>
        <strain evidence="4 5">GH-12</strain>
    </source>
</reference>
<comment type="caution">
    <text evidence="4">The sequence shown here is derived from an EMBL/GenBank/DDBJ whole genome shotgun (WGS) entry which is preliminary data.</text>
</comment>
<accession>A0AAW0CUE6</accession>
<dbReference type="Pfam" id="PF20415">
    <property type="entry name" value="DUF6699"/>
    <property type="match status" value="1"/>
</dbReference>
<keyword evidence="5" id="KW-1185">Reference proteome</keyword>
<sequence length="318" mass="35793">MFPAVISSILSSLTSTLVAIPVEGTRKPSGYIDPIRTTGPALREEWIVPGQKKRFTYVNADVIWRSRSIHVEFRDTQNQGRRETNYGRDITMLNSEENRYLSSWRTGAVDDEVESRPLLRHRHNSARDPSTPTPMPNTPHLVTQNLPSVSTTVSTICDLHAILRGVPHIYWDVFQHYFAALQSGGLTQRELSPTELQAHATYPPCSLLTINLPPFLRGYAPSWGPIVVHGPGDGPLRVMDALAAISAYFCDVELTVREWGVLSMNDRAKVEARRAKRDPHRRRYVRADLLGGRVLFKGLTLRGSGRLALNLEMTRDDF</sequence>
<evidence type="ECO:0000256" key="2">
    <source>
        <dbReference type="SAM" id="SignalP"/>
    </source>
</evidence>
<dbReference type="InterPro" id="IPR046522">
    <property type="entry name" value="DUF6699"/>
</dbReference>
<evidence type="ECO:0000313" key="5">
    <source>
        <dbReference type="Proteomes" id="UP001383192"/>
    </source>
</evidence>
<feature type="chain" id="PRO_5043687566" description="DUF6699 domain-containing protein" evidence="2">
    <location>
        <begin position="20"/>
        <end position="318"/>
    </location>
</feature>
<feature type="domain" description="DUF6699" evidence="3">
    <location>
        <begin position="170"/>
        <end position="301"/>
    </location>
</feature>
<evidence type="ECO:0000259" key="3">
    <source>
        <dbReference type="Pfam" id="PF20415"/>
    </source>
</evidence>
<dbReference type="EMBL" id="JAYKXP010000034">
    <property type="protein sequence ID" value="KAK7041498.1"/>
    <property type="molecule type" value="Genomic_DNA"/>
</dbReference>
<feature type="signal peptide" evidence="2">
    <location>
        <begin position="1"/>
        <end position="19"/>
    </location>
</feature>
<protein>
    <recommendedName>
        <fullName evidence="3">DUF6699 domain-containing protein</fullName>
    </recommendedName>
</protein>
<proteinExistence type="predicted"/>
<name>A0AAW0CUE6_9AGAR</name>
<dbReference type="Proteomes" id="UP001383192">
    <property type="component" value="Unassembled WGS sequence"/>
</dbReference>